<dbReference type="PRINTS" id="PR00344">
    <property type="entry name" value="BCTRLSENSOR"/>
</dbReference>
<dbReference type="PANTHER" id="PTHR43547:SF2">
    <property type="entry name" value="HYBRID SIGNAL TRANSDUCTION HISTIDINE KINASE C"/>
    <property type="match status" value="1"/>
</dbReference>
<keyword evidence="3 7" id="KW-0597">Phosphoprotein</keyword>
<dbReference type="SMART" id="SM00388">
    <property type="entry name" value="HisKA"/>
    <property type="match status" value="1"/>
</dbReference>
<dbReference type="Pfam" id="PF02518">
    <property type="entry name" value="HATPase_c"/>
    <property type="match status" value="1"/>
</dbReference>
<dbReference type="Proteomes" id="UP001597344">
    <property type="component" value="Unassembled WGS sequence"/>
</dbReference>
<dbReference type="Gene3D" id="3.40.50.2300">
    <property type="match status" value="1"/>
</dbReference>
<proteinExistence type="predicted"/>
<comment type="caution">
    <text evidence="12">The sequence shown here is derived from an EMBL/GenBank/DDBJ whole genome shotgun (WGS) entry which is preliminary data.</text>
</comment>
<name>A0ABW5ATL8_9FLAO</name>
<dbReference type="InterPro" id="IPR009057">
    <property type="entry name" value="Homeodomain-like_sf"/>
</dbReference>
<evidence type="ECO:0000259" key="11">
    <source>
        <dbReference type="PROSITE" id="PS50110"/>
    </source>
</evidence>
<dbReference type="RefSeq" id="WP_378318771.1">
    <property type="nucleotide sequence ID" value="NZ_JBHUHY010000002.1"/>
</dbReference>
<dbReference type="Pfam" id="PF12833">
    <property type="entry name" value="HTH_18"/>
    <property type="match status" value="1"/>
</dbReference>
<evidence type="ECO:0000256" key="2">
    <source>
        <dbReference type="ARBA" id="ARBA00012438"/>
    </source>
</evidence>
<dbReference type="PANTHER" id="PTHR43547">
    <property type="entry name" value="TWO-COMPONENT HISTIDINE KINASE"/>
    <property type="match status" value="1"/>
</dbReference>
<keyword evidence="13" id="KW-1185">Reference proteome</keyword>
<evidence type="ECO:0000256" key="1">
    <source>
        <dbReference type="ARBA" id="ARBA00000085"/>
    </source>
</evidence>
<dbReference type="PROSITE" id="PS00041">
    <property type="entry name" value="HTH_ARAC_FAMILY_1"/>
    <property type="match status" value="1"/>
</dbReference>
<dbReference type="SUPFAM" id="SSF55874">
    <property type="entry name" value="ATPase domain of HSP90 chaperone/DNA topoisomerase II/histidine kinase"/>
    <property type="match status" value="1"/>
</dbReference>
<evidence type="ECO:0000256" key="6">
    <source>
        <dbReference type="ARBA" id="ARBA00023163"/>
    </source>
</evidence>
<dbReference type="InterPro" id="IPR018060">
    <property type="entry name" value="HTH_AraC"/>
</dbReference>
<evidence type="ECO:0000256" key="8">
    <source>
        <dbReference type="SAM" id="Phobius"/>
    </source>
</evidence>
<dbReference type="Pfam" id="PF00072">
    <property type="entry name" value="Response_reg"/>
    <property type="match status" value="1"/>
</dbReference>
<feature type="transmembrane region" description="Helical" evidence="8">
    <location>
        <begin position="439"/>
        <end position="458"/>
    </location>
</feature>
<keyword evidence="8" id="KW-0812">Transmembrane</keyword>
<dbReference type="SUPFAM" id="SSF46689">
    <property type="entry name" value="Homeodomain-like"/>
    <property type="match status" value="1"/>
</dbReference>
<dbReference type="SUPFAM" id="SSF52172">
    <property type="entry name" value="CheY-like"/>
    <property type="match status" value="1"/>
</dbReference>
<dbReference type="InterPro" id="IPR036097">
    <property type="entry name" value="HisK_dim/P_sf"/>
</dbReference>
<keyword evidence="8" id="KW-0472">Membrane</keyword>
<protein>
    <recommendedName>
        <fullName evidence="2">histidine kinase</fullName>
        <ecNumber evidence="2">2.7.13.3</ecNumber>
    </recommendedName>
</protein>
<dbReference type="SUPFAM" id="SSF48452">
    <property type="entry name" value="TPR-like"/>
    <property type="match status" value="1"/>
</dbReference>
<dbReference type="Gene3D" id="1.10.10.60">
    <property type="entry name" value="Homeodomain-like"/>
    <property type="match status" value="2"/>
</dbReference>
<dbReference type="InterPro" id="IPR036890">
    <property type="entry name" value="HATPase_C_sf"/>
</dbReference>
<dbReference type="Gene3D" id="1.25.40.10">
    <property type="entry name" value="Tetratricopeptide repeat domain"/>
    <property type="match status" value="2"/>
</dbReference>
<dbReference type="PROSITE" id="PS01124">
    <property type="entry name" value="HTH_ARAC_FAMILY_2"/>
    <property type="match status" value="1"/>
</dbReference>
<dbReference type="InterPro" id="IPR019734">
    <property type="entry name" value="TPR_rpt"/>
</dbReference>
<dbReference type="SMART" id="SM00028">
    <property type="entry name" value="TPR"/>
    <property type="match status" value="5"/>
</dbReference>
<dbReference type="SUPFAM" id="SSF47384">
    <property type="entry name" value="Homodimeric domain of signal transducing histidine kinase"/>
    <property type="match status" value="1"/>
</dbReference>
<sequence length="986" mass="112778">MRISIAVLFFFVSTFFYSQNSSKIDSLKNVLQESNNEQGKFETLTSIFEYYLYRNLDSAGSYEKYINDFAGRAPEYLINSHSLSAKYHYFRFQLDSALYHTNIILEIAKRKQDDSLISDSYRRIAILESKQGNLKAAEATGKLALKSANNSGKWLLIASANTMLGNQFYKKDNYETAIKYYLIADSIYKANNERSRNVALIYDNISNIYINFNDRKALDYTNESESIYASLGDKEGIAYTHNLRGTYYQAIKQYRKSIKEYLKSVEFYDNYGNDYSKNEVYVKLLNSYSALGEYENAEKYLRKSEKLITKETSADLKFETYLYAIQFYIDQGKNEEALLYLNKTEDLLKDQSGSLYLHTLRGLSEGYAKAFEGLGKYDLALKYSKKWRVLNDSINKLNNLELSKNLETKYQTEKKEKEIVLLEAEKKTIEIQKSNQRNLFLAGIGVFSLAGIFLFLALRNRQKTNKKLKELDTAKSRFFENISHEFRTPLSLINGPIEEQLKKEALTSQEKRNLTIAKNNSSRLLTLVDQILDLSKLESHQYSLKVRQSNLSQFLKAALSSFRYQAETNHQKFIAHIDLDDTMYWFDRDVLEKIINNLVGNALKYTPKHHKISVLAQKTNASLHLEVKNTGTALSKEELTNIFSRFHRAHENKTGTGIGLALTRELIELHKGSITAKSDETSTSFQVTLPIEEKAFSKEEIDVRDISKSNDTETEGEKLDRILNESITDNHKEEGADDPILLIVDDNAELREYLSSLFTDDFTIKTAKDGKEGFEKAIKYVPDVIITDLMMPNEDGLQLTEKSKTHQTTSHIPIMMLTAKAGDADKLEGIEIGADAYVTKPFNTEILKATVHNLLESRKKLQERFSQEVILTPKEISVSSYDEQFLSSLQDVMDANLVESDFSAENFAATLGMSRMQLHRKLKALTGLSTTEFIRSQRLKLAAQLLKKSEINISQVGYAVGFNNHSYFTKCFKEQFGVSPSDFAKS</sequence>
<keyword evidence="4" id="KW-0805">Transcription regulation</keyword>
<evidence type="ECO:0000256" key="4">
    <source>
        <dbReference type="ARBA" id="ARBA00023015"/>
    </source>
</evidence>
<keyword evidence="5" id="KW-0238">DNA-binding</keyword>
<feature type="domain" description="HTH araC/xylS-type" evidence="9">
    <location>
        <begin position="887"/>
        <end position="986"/>
    </location>
</feature>
<dbReference type="CDD" id="cd17574">
    <property type="entry name" value="REC_OmpR"/>
    <property type="match status" value="1"/>
</dbReference>
<evidence type="ECO:0000259" key="9">
    <source>
        <dbReference type="PROSITE" id="PS01124"/>
    </source>
</evidence>
<dbReference type="CDD" id="cd00075">
    <property type="entry name" value="HATPase"/>
    <property type="match status" value="1"/>
</dbReference>
<organism evidence="12 13">
    <name type="scientific">Aquimarina celericrescens</name>
    <dbReference type="NCBI Taxonomy" id="1964542"/>
    <lineage>
        <taxon>Bacteria</taxon>
        <taxon>Pseudomonadati</taxon>
        <taxon>Bacteroidota</taxon>
        <taxon>Flavobacteriia</taxon>
        <taxon>Flavobacteriales</taxon>
        <taxon>Flavobacteriaceae</taxon>
        <taxon>Aquimarina</taxon>
    </lineage>
</organism>
<keyword evidence="6" id="KW-0804">Transcription</keyword>
<dbReference type="Pfam" id="PF00512">
    <property type="entry name" value="HisKA"/>
    <property type="match status" value="1"/>
</dbReference>
<keyword evidence="8" id="KW-1133">Transmembrane helix</keyword>
<evidence type="ECO:0000256" key="7">
    <source>
        <dbReference type="PROSITE-ProRule" id="PRU00169"/>
    </source>
</evidence>
<dbReference type="Gene3D" id="3.30.565.10">
    <property type="entry name" value="Histidine kinase-like ATPase, C-terminal domain"/>
    <property type="match status" value="1"/>
</dbReference>
<dbReference type="InterPro" id="IPR004358">
    <property type="entry name" value="Sig_transdc_His_kin-like_C"/>
</dbReference>
<dbReference type="InterPro" id="IPR011006">
    <property type="entry name" value="CheY-like_superfamily"/>
</dbReference>
<feature type="modified residue" description="4-aspartylphosphate" evidence="7">
    <location>
        <position position="788"/>
    </location>
</feature>
<dbReference type="InterPro" id="IPR003594">
    <property type="entry name" value="HATPase_dom"/>
</dbReference>
<gene>
    <name evidence="12" type="ORF">ACFSJT_03295</name>
</gene>
<evidence type="ECO:0000313" key="13">
    <source>
        <dbReference type="Proteomes" id="UP001597344"/>
    </source>
</evidence>
<dbReference type="EMBL" id="JBHUHY010000002">
    <property type="protein sequence ID" value="MFD2185802.1"/>
    <property type="molecule type" value="Genomic_DNA"/>
</dbReference>
<dbReference type="InterPro" id="IPR003661">
    <property type="entry name" value="HisK_dim/P_dom"/>
</dbReference>
<evidence type="ECO:0000256" key="5">
    <source>
        <dbReference type="ARBA" id="ARBA00023125"/>
    </source>
</evidence>
<dbReference type="InterPro" id="IPR005467">
    <property type="entry name" value="His_kinase_dom"/>
</dbReference>
<dbReference type="SMART" id="SM00342">
    <property type="entry name" value="HTH_ARAC"/>
    <property type="match status" value="1"/>
</dbReference>
<dbReference type="Gene3D" id="1.10.287.130">
    <property type="match status" value="1"/>
</dbReference>
<dbReference type="SMART" id="SM00448">
    <property type="entry name" value="REC"/>
    <property type="match status" value="1"/>
</dbReference>
<dbReference type="PROSITE" id="PS50110">
    <property type="entry name" value="RESPONSE_REGULATORY"/>
    <property type="match status" value="1"/>
</dbReference>
<dbReference type="InterPro" id="IPR018062">
    <property type="entry name" value="HTH_AraC-typ_CS"/>
</dbReference>
<dbReference type="SMART" id="SM00387">
    <property type="entry name" value="HATPase_c"/>
    <property type="match status" value="1"/>
</dbReference>
<evidence type="ECO:0000256" key="3">
    <source>
        <dbReference type="ARBA" id="ARBA00022553"/>
    </source>
</evidence>
<evidence type="ECO:0000259" key="10">
    <source>
        <dbReference type="PROSITE" id="PS50109"/>
    </source>
</evidence>
<evidence type="ECO:0000313" key="12">
    <source>
        <dbReference type="EMBL" id="MFD2185802.1"/>
    </source>
</evidence>
<dbReference type="CDD" id="cd00082">
    <property type="entry name" value="HisKA"/>
    <property type="match status" value="1"/>
</dbReference>
<dbReference type="InterPro" id="IPR011990">
    <property type="entry name" value="TPR-like_helical_dom_sf"/>
</dbReference>
<accession>A0ABW5ATL8</accession>
<comment type="catalytic activity">
    <reaction evidence="1">
        <text>ATP + protein L-histidine = ADP + protein N-phospho-L-histidine.</text>
        <dbReference type="EC" id="2.7.13.3"/>
    </reaction>
</comment>
<dbReference type="EC" id="2.7.13.3" evidence="2"/>
<feature type="domain" description="Histidine kinase" evidence="10">
    <location>
        <begin position="481"/>
        <end position="693"/>
    </location>
</feature>
<dbReference type="InterPro" id="IPR001789">
    <property type="entry name" value="Sig_transdc_resp-reg_receiver"/>
</dbReference>
<reference evidence="13" key="1">
    <citation type="journal article" date="2019" name="Int. J. Syst. Evol. Microbiol.">
        <title>The Global Catalogue of Microorganisms (GCM) 10K type strain sequencing project: providing services to taxonomists for standard genome sequencing and annotation.</title>
        <authorList>
            <consortium name="The Broad Institute Genomics Platform"/>
            <consortium name="The Broad Institute Genome Sequencing Center for Infectious Disease"/>
            <person name="Wu L."/>
            <person name="Ma J."/>
        </authorList>
    </citation>
    <scope>NUCLEOTIDE SEQUENCE [LARGE SCALE GENOMIC DNA]</scope>
    <source>
        <strain evidence="13">DT92</strain>
    </source>
</reference>
<feature type="domain" description="Response regulatory" evidence="11">
    <location>
        <begin position="740"/>
        <end position="855"/>
    </location>
</feature>
<dbReference type="PROSITE" id="PS50109">
    <property type="entry name" value="HIS_KIN"/>
    <property type="match status" value="1"/>
</dbReference>